<dbReference type="Gene3D" id="1.10.30.10">
    <property type="entry name" value="High mobility group box domain"/>
    <property type="match status" value="1"/>
</dbReference>
<dbReference type="InterPro" id="IPR036910">
    <property type="entry name" value="HMG_box_dom_sf"/>
</dbReference>
<dbReference type="Pfam" id="PF00505">
    <property type="entry name" value="HMG_box"/>
    <property type="match status" value="1"/>
</dbReference>
<organism evidence="6">
    <name type="scientific">Cordyceps cicadae</name>
    <dbReference type="NCBI Taxonomy" id="218633"/>
    <lineage>
        <taxon>Eukaryota</taxon>
        <taxon>Fungi</taxon>
        <taxon>Dikarya</taxon>
        <taxon>Ascomycota</taxon>
        <taxon>Pezizomycotina</taxon>
        <taxon>Sordariomycetes</taxon>
        <taxon>Hypocreomycetidae</taxon>
        <taxon>Hypocreales</taxon>
        <taxon>Cordycipitaceae</taxon>
        <taxon>Cordyceps</taxon>
    </lineage>
</organism>
<evidence type="ECO:0000259" key="5">
    <source>
        <dbReference type="PROSITE" id="PS50118"/>
    </source>
</evidence>
<feature type="compositionally biased region" description="Low complexity" evidence="4">
    <location>
        <begin position="226"/>
        <end position="237"/>
    </location>
</feature>
<dbReference type="PROSITE" id="PS50118">
    <property type="entry name" value="HMG_BOX_2"/>
    <property type="match status" value="1"/>
</dbReference>
<dbReference type="GO" id="GO:0005634">
    <property type="term" value="C:nucleus"/>
    <property type="evidence" value="ECO:0007669"/>
    <property type="project" value="UniProtKB-UniRule"/>
</dbReference>
<keyword evidence="1 3" id="KW-0238">DNA-binding</keyword>
<evidence type="ECO:0000256" key="1">
    <source>
        <dbReference type="ARBA" id="ARBA00023125"/>
    </source>
</evidence>
<dbReference type="AlphaFoldDB" id="A0A0K1U4D0"/>
<protein>
    <submittedName>
        <fullName evidence="6">HMG-box superfamily protein</fullName>
    </submittedName>
</protein>
<sequence>MDLLLDRTRLQDQELWDAISVGINPFVKVLSLDGIIYRSLTMKTKRFLAENFVKHVQEPVMFCRDGSGPDRYFLGNPRHLMSGTGIILAAAEVEPIWFERPGLKYQKATMCQSSLPRKHVKIPRPPNAYILYRRDRHTLVKQSEPHLSNNEVCKKTLVSMRGGFRCQSAAQVLGKAWNAEPPEVRQRYKEMSEKIKRALLERHPQYQYQPRKPSERKRRRKRQQDTESQSSETTSATPDSGIMTGSELSMSPESIN</sequence>
<evidence type="ECO:0000256" key="4">
    <source>
        <dbReference type="SAM" id="MobiDB-lite"/>
    </source>
</evidence>
<dbReference type="CDD" id="cd01389">
    <property type="entry name" value="HMG-box_ROX1-like"/>
    <property type="match status" value="1"/>
</dbReference>
<dbReference type="InterPro" id="IPR050140">
    <property type="entry name" value="SRY-related_HMG-box_TF-like"/>
</dbReference>
<dbReference type="SMR" id="A0A0K1U4D0"/>
<dbReference type="PANTHER" id="PTHR10270:SF161">
    <property type="entry name" value="SEX-DETERMINING REGION Y PROTEIN"/>
    <property type="match status" value="1"/>
</dbReference>
<evidence type="ECO:0000256" key="3">
    <source>
        <dbReference type="PROSITE-ProRule" id="PRU00267"/>
    </source>
</evidence>
<dbReference type="GO" id="GO:0001228">
    <property type="term" value="F:DNA-binding transcription activator activity, RNA polymerase II-specific"/>
    <property type="evidence" value="ECO:0007669"/>
    <property type="project" value="TreeGrafter"/>
</dbReference>
<reference evidence="6" key="1">
    <citation type="submission" date="2015-02" db="EMBL/GenBank/DDBJ databases">
        <title>Analysis and molecular detection of Isaria cicadae mating type genes.</title>
        <authorList>
            <person name="Gao Y."/>
            <person name="Zhang X."/>
        </authorList>
    </citation>
    <scope>NUCLEOTIDE SEQUENCE</scope>
    <source>
        <strain evidence="6">RCEF 6212</strain>
    </source>
</reference>
<dbReference type="InterPro" id="IPR009071">
    <property type="entry name" value="HMG_box_dom"/>
</dbReference>
<dbReference type="GO" id="GO:0000978">
    <property type="term" value="F:RNA polymerase II cis-regulatory region sequence-specific DNA binding"/>
    <property type="evidence" value="ECO:0007669"/>
    <property type="project" value="TreeGrafter"/>
</dbReference>
<keyword evidence="3" id="KW-0539">Nucleus</keyword>
<gene>
    <name evidence="6" type="primary">MAT1-2-1</name>
</gene>
<feature type="region of interest" description="Disordered" evidence="4">
    <location>
        <begin position="198"/>
        <end position="256"/>
    </location>
</feature>
<proteinExistence type="evidence at transcript level"/>
<dbReference type="PANTHER" id="PTHR10270">
    <property type="entry name" value="SOX TRANSCRIPTION FACTOR"/>
    <property type="match status" value="1"/>
</dbReference>
<dbReference type="GO" id="GO:0030154">
    <property type="term" value="P:cell differentiation"/>
    <property type="evidence" value="ECO:0007669"/>
    <property type="project" value="TreeGrafter"/>
</dbReference>
<feature type="DNA-binding region" description="HMG box" evidence="3">
    <location>
        <begin position="122"/>
        <end position="207"/>
    </location>
</feature>
<evidence type="ECO:0000313" key="6">
    <source>
        <dbReference type="EMBL" id="AKV94678.1"/>
    </source>
</evidence>
<feature type="compositionally biased region" description="Polar residues" evidence="4">
    <location>
        <begin position="246"/>
        <end position="256"/>
    </location>
</feature>
<feature type="domain" description="HMG box" evidence="5">
    <location>
        <begin position="122"/>
        <end position="207"/>
    </location>
</feature>
<dbReference type="SMART" id="SM00398">
    <property type="entry name" value="HMG"/>
    <property type="match status" value="1"/>
</dbReference>
<dbReference type="GO" id="GO:0000122">
    <property type="term" value="P:negative regulation of transcription by RNA polymerase II"/>
    <property type="evidence" value="ECO:0007669"/>
    <property type="project" value="TreeGrafter"/>
</dbReference>
<evidence type="ECO:0000256" key="2">
    <source>
        <dbReference type="ARBA" id="ARBA00023163"/>
    </source>
</evidence>
<accession>A0A0K1U4D0</accession>
<keyword evidence="2" id="KW-0804">Transcription</keyword>
<dbReference type="EMBL" id="KP749926">
    <property type="protein sequence ID" value="AKV94678.1"/>
    <property type="molecule type" value="mRNA"/>
</dbReference>
<dbReference type="SUPFAM" id="SSF47095">
    <property type="entry name" value="HMG-box"/>
    <property type="match status" value="1"/>
</dbReference>
<name>A0A0K1U4D0_9HYPO</name>